<evidence type="ECO:0008006" key="3">
    <source>
        <dbReference type="Google" id="ProtNLM"/>
    </source>
</evidence>
<evidence type="ECO:0000313" key="1">
    <source>
        <dbReference type="EMBL" id="AMD88922.1"/>
    </source>
</evidence>
<organism evidence="1 2">
    <name type="scientific">Desulfovibrio fairfieldensis</name>
    <dbReference type="NCBI Taxonomy" id="44742"/>
    <lineage>
        <taxon>Bacteria</taxon>
        <taxon>Pseudomonadati</taxon>
        <taxon>Thermodesulfobacteriota</taxon>
        <taxon>Desulfovibrionia</taxon>
        <taxon>Desulfovibrionales</taxon>
        <taxon>Desulfovibrionaceae</taxon>
        <taxon>Desulfovibrio</taxon>
    </lineage>
</organism>
<sequence>MDQHEIDLLEKYAPTDPELKSLWEDHVLYEKQVGKLEGKAFRTPTEEQTLKQLKKQKLEGKTKMMDILDRLKKESK</sequence>
<accession>A0A0X8JHU0</accession>
<keyword evidence="2" id="KW-1185">Reference proteome</keyword>
<dbReference type="RefSeq" id="WP_008685306.1">
    <property type="nucleotide sequence ID" value="NZ_CP014229.1"/>
</dbReference>
<gene>
    <name evidence="1" type="ORF">AXF13_01635</name>
</gene>
<dbReference type="InterPro" id="IPR038444">
    <property type="entry name" value="DUF465_sf"/>
</dbReference>
<dbReference type="Proteomes" id="UP000069241">
    <property type="component" value="Chromosome"/>
</dbReference>
<dbReference type="Gene3D" id="6.10.280.50">
    <property type="match status" value="1"/>
</dbReference>
<reference evidence="2" key="1">
    <citation type="submission" date="2016-02" db="EMBL/GenBank/DDBJ databases">
        <authorList>
            <person name="Holder M.E."/>
            <person name="Ajami N.J."/>
            <person name="Petrosino J.F."/>
        </authorList>
    </citation>
    <scope>NUCLEOTIDE SEQUENCE [LARGE SCALE GENOMIC DNA]</scope>
    <source>
        <strain evidence="2">CCUG 45958</strain>
    </source>
</reference>
<name>A0A0X8JHU0_9BACT</name>
<dbReference type="KEGG" id="dfi:AXF13_01635"/>
<dbReference type="STRING" id="44742.AXF13_01635"/>
<dbReference type="EMBL" id="CP014229">
    <property type="protein sequence ID" value="AMD88922.1"/>
    <property type="molecule type" value="Genomic_DNA"/>
</dbReference>
<proteinExistence type="predicted"/>
<protein>
    <recommendedName>
        <fullName evidence="3">DUF465 domain-containing protein</fullName>
    </recommendedName>
</protein>
<dbReference type="AlphaFoldDB" id="A0A0X8JHU0"/>
<evidence type="ECO:0000313" key="2">
    <source>
        <dbReference type="Proteomes" id="UP000069241"/>
    </source>
</evidence>